<sequence>MMSDTVPPRQVASTTPAPAEGSYVDWAAILAGGIFALAISLLLLTFGAGLGLSLTSPYSGEGVSAAWVAIAAGIWFAWVMVTGFGAGGYIAGRMRRKAGDATASEVEARDGMHGLLVWATGALISTILATFGVGGLLNAGAATTVTAVEAASEATSSDYFADLMLRDTPVAPPADTTATEATGTAAITTDPALQRQVAAILAQSAMDGEMAERDSAYLAQIVAANSDLDEGAARTRVDEVNAEIAQARAEAVAAVETARVTGVVFGFIAAATLLIGAVAAFFAAAAGGRHRDEGLGLDVLVARR</sequence>
<accession>A0ABY2KRE3</accession>
<keyword evidence="1" id="KW-1133">Transmembrane helix</keyword>
<feature type="transmembrane region" description="Helical" evidence="1">
    <location>
        <begin position="66"/>
        <end position="91"/>
    </location>
</feature>
<feature type="transmembrane region" description="Helical" evidence="1">
    <location>
        <begin position="263"/>
        <end position="285"/>
    </location>
</feature>
<dbReference type="Proteomes" id="UP000297741">
    <property type="component" value="Unassembled WGS sequence"/>
</dbReference>
<evidence type="ECO:0000313" key="2">
    <source>
        <dbReference type="EMBL" id="TGD43814.1"/>
    </source>
</evidence>
<feature type="transmembrane region" description="Helical" evidence="1">
    <location>
        <begin position="112"/>
        <end position="137"/>
    </location>
</feature>
<keyword evidence="1" id="KW-0472">Membrane</keyword>
<evidence type="ECO:0000313" key="3">
    <source>
        <dbReference type="Proteomes" id="UP000297741"/>
    </source>
</evidence>
<name>A0ABY2KRE3_9RHOB</name>
<keyword evidence="3" id="KW-1185">Reference proteome</keyword>
<feature type="transmembrane region" description="Helical" evidence="1">
    <location>
        <begin position="26"/>
        <end position="46"/>
    </location>
</feature>
<keyword evidence="1" id="KW-0812">Transmembrane</keyword>
<gene>
    <name evidence="2" type="ORF">EEB11_07455</name>
</gene>
<protein>
    <recommendedName>
        <fullName evidence="4">Mll5186 protein</fullName>
    </recommendedName>
</protein>
<reference evidence="2 3" key="1">
    <citation type="submission" date="2018-11" db="EMBL/GenBank/DDBJ databases">
        <title>Tabrizicola sp. isolated from sediment of alpine lake.</title>
        <authorList>
            <person name="Liu Z."/>
        </authorList>
    </citation>
    <scope>NUCLEOTIDE SEQUENCE [LARGE SCALE GENOMIC DNA]</scope>
    <source>
        <strain evidence="2 3">DRYC-M-16</strain>
    </source>
</reference>
<comment type="caution">
    <text evidence="2">The sequence shown here is derived from an EMBL/GenBank/DDBJ whole genome shotgun (WGS) entry which is preliminary data.</text>
</comment>
<dbReference type="EMBL" id="RPEM01000004">
    <property type="protein sequence ID" value="TGD43814.1"/>
    <property type="molecule type" value="Genomic_DNA"/>
</dbReference>
<evidence type="ECO:0008006" key="4">
    <source>
        <dbReference type="Google" id="ProtNLM"/>
    </source>
</evidence>
<evidence type="ECO:0000256" key="1">
    <source>
        <dbReference type="SAM" id="Phobius"/>
    </source>
</evidence>
<organism evidence="2 3">
    <name type="scientific">Pseudotabrizicola sediminis</name>
    <dbReference type="NCBI Taxonomy" id="2486418"/>
    <lineage>
        <taxon>Bacteria</taxon>
        <taxon>Pseudomonadati</taxon>
        <taxon>Pseudomonadota</taxon>
        <taxon>Alphaproteobacteria</taxon>
        <taxon>Rhodobacterales</taxon>
        <taxon>Paracoccaceae</taxon>
        <taxon>Pseudotabrizicola</taxon>
    </lineage>
</organism>
<proteinExistence type="predicted"/>
<dbReference type="RefSeq" id="WP_135429842.1">
    <property type="nucleotide sequence ID" value="NZ_RPEM01000004.1"/>
</dbReference>